<dbReference type="InterPro" id="IPR036736">
    <property type="entry name" value="ACP-like_sf"/>
</dbReference>
<dbReference type="PANTHER" id="PTHR43775">
    <property type="entry name" value="FATTY ACID SYNTHASE"/>
    <property type="match status" value="1"/>
</dbReference>
<dbReference type="FunFam" id="3.40.366.10:FF:000002">
    <property type="entry name" value="Probable polyketide synthase 2"/>
    <property type="match status" value="2"/>
</dbReference>
<dbReference type="InterPro" id="IPR029058">
    <property type="entry name" value="AB_hydrolase_fold"/>
</dbReference>
<dbReference type="InterPro" id="IPR016035">
    <property type="entry name" value="Acyl_Trfase/lysoPLipase"/>
</dbReference>
<evidence type="ECO:0000256" key="8">
    <source>
        <dbReference type="PROSITE-ProRule" id="PRU01363"/>
    </source>
</evidence>
<dbReference type="InterPro" id="IPR020806">
    <property type="entry name" value="PKS_PP-bd"/>
</dbReference>
<feature type="compositionally biased region" description="Low complexity" evidence="9">
    <location>
        <begin position="3246"/>
        <end position="3262"/>
    </location>
</feature>
<evidence type="ECO:0000256" key="9">
    <source>
        <dbReference type="SAM" id="MobiDB-lite"/>
    </source>
</evidence>
<dbReference type="SUPFAM" id="SSF53474">
    <property type="entry name" value="alpha/beta-Hydrolases"/>
    <property type="match status" value="1"/>
</dbReference>
<feature type="domain" description="PKS/mFAS DH" evidence="12">
    <location>
        <begin position="2395"/>
        <end position="2677"/>
    </location>
</feature>
<dbReference type="SUPFAM" id="SSF52151">
    <property type="entry name" value="FabD/lysophospholipase-like"/>
    <property type="match status" value="2"/>
</dbReference>
<dbReference type="PROSITE" id="PS00606">
    <property type="entry name" value="KS3_1"/>
    <property type="match status" value="2"/>
</dbReference>
<dbReference type="InterPro" id="IPR020841">
    <property type="entry name" value="PKS_Beta-ketoAc_synthase_dom"/>
</dbReference>
<evidence type="ECO:0000256" key="6">
    <source>
        <dbReference type="ARBA" id="ARBA00023268"/>
    </source>
</evidence>
<feature type="region of interest" description="C-terminal hotdog fold" evidence="8">
    <location>
        <begin position="2534"/>
        <end position="2677"/>
    </location>
</feature>
<dbReference type="GO" id="GO:0033068">
    <property type="term" value="P:macrolide biosynthetic process"/>
    <property type="evidence" value="ECO:0007669"/>
    <property type="project" value="UniProtKB-ARBA"/>
</dbReference>
<dbReference type="InterPro" id="IPR001031">
    <property type="entry name" value="Thioesterase"/>
</dbReference>
<dbReference type="GO" id="GO:0006633">
    <property type="term" value="P:fatty acid biosynthetic process"/>
    <property type="evidence" value="ECO:0007669"/>
    <property type="project" value="InterPro"/>
</dbReference>
<dbReference type="GO" id="GO:0004312">
    <property type="term" value="F:fatty acid synthase activity"/>
    <property type="evidence" value="ECO:0007669"/>
    <property type="project" value="TreeGrafter"/>
</dbReference>
<dbReference type="InterPro" id="IPR036291">
    <property type="entry name" value="NAD(P)-bd_dom_sf"/>
</dbReference>
<dbReference type="InterPro" id="IPR057326">
    <property type="entry name" value="KR_dom"/>
</dbReference>
<dbReference type="Gene3D" id="3.40.47.10">
    <property type="match status" value="2"/>
</dbReference>
<evidence type="ECO:0000256" key="2">
    <source>
        <dbReference type="ARBA" id="ARBA00022450"/>
    </source>
</evidence>
<dbReference type="InterPro" id="IPR055123">
    <property type="entry name" value="SpnB-like_Rossmann"/>
</dbReference>
<comment type="pathway">
    <text evidence="1">Antibiotic biosynthesis.</text>
</comment>
<feature type="active site" description="Proton acceptor; for dehydratase activity" evidence="8">
    <location>
        <position position="2427"/>
    </location>
</feature>
<dbReference type="SMART" id="SM00826">
    <property type="entry name" value="PKS_DH"/>
    <property type="match status" value="1"/>
</dbReference>
<dbReference type="InterPro" id="IPR009081">
    <property type="entry name" value="PP-bd_ACP"/>
</dbReference>
<dbReference type="InterPro" id="IPR014031">
    <property type="entry name" value="Ketoacyl_synth_C"/>
</dbReference>
<dbReference type="Proteomes" id="UP000302139">
    <property type="component" value="Unassembled WGS sequence"/>
</dbReference>
<dbReference type="InterPro" id="IPR049900">
    <property type="entry name" value="PKS_mFAS_DH"/>
</dbReference>
<dbReference type="Gene3D" id="3.30.70.3290">
    <property type="match status" value="2"/>
</dbReference>
<dbReference type="InterPro" id="IPR016036">
    <property type="entry name" value="Malonyl_transacylase_ACP-bd"/>
</dbReference>
<reference evidence="13 14" key="1">
    <citation type="submission" date="2019-04" db="EMBL/GenBank/DDBJ databases">
        <title>Draft genome sequences of Streptomyces avermitilis NBRC 14893.</title>
        <authorList>
            <person name="Komaki H."/>
            <person name="Tamura T."/>
            <person name="Hosoyama A."/>
        </authorList>
    </citation>
    <scope>NUCLEOTIDE SEQUENCE [LARGE SCALE GENOMIC DNA]</scope>
    <source>
        <strain evidence="13 14">NBRC 14893</strain>
    </source>
</reference>
<dbReference type="InterPro" id="IPR020807">
    <property type="entry name" value="PKS_DH"/>
</dbReference>
<dbReference type="PROSITE" id="PS52019">
    <property type="entry name" value="PKS_MFAS_DH"/>
    <property type="match status" value="1"/>
</dbReference>
<dbReference type="SMART" id="SM00822">
    <property type="entry name" value="PKS_KR"/>
    <property type="match status" value="2"/>
</dbReference>
<dbReference type="Pfam" id="PF00550">
    <property type="entry name" value="PP-binding"/>
    <property type="match status" value="2"/>
</dbReference>
<dbReference type="Pfam" id="PF21089">
    <property type="entry name" value="PKS_DH_N"/>
    <property type="match status" value="1"/>
</dbReference>
<evidence type="ECO:0000256" key="4">
    <source>
        <dbReference type="ARBA" id="ARBA00022679"/>
    </source>
</evidence>
<keyword evidence="7" id="KW-0012">Acyltransferase</keyword>
<evidence type="ECO:0000313" key="14">
    <source>
        <dbReference type="Proteomes" id="UP000302139"/>
    </source>
</evidence>
<feature type="region of interest" description="Disordered" evidence="9">
    <location>
        <begin position="3246"/>
        <end position="3267"/>
    </location>
</feature>
<dbReference type="PROSITE" id="PS50075">
    <property type="entry name" value="CARRIER"/>
    <property type="match status" value="2"/>
</dbReference>
<dbReference type="InterPro" id="IPR041618">
    <property type="entry name" value="PKS_DE"/>
</dbReference>
<dbReference type="GO" id="GO:0004315">
    <property type="term" value="F:3-oxoacyl-[acyl-carrier-protein] synthase activity"/>
    <property type="evidence" value="ECO:0007669"/>
    <property type="project" value="InterPro"/>
</dbReference>
<feature type="region of interest" description="Disordered" evidence="9">
    <location>
        <begin position="402"/>
        <end position="425"/>
    </location>
</feature>
<evidence type="ECO:0000256" key="1">
    <source>
        <dbReference type="ARBA" id="ARBA00004792"/>
    </source>
</evidence>
<gene>
    <name evidence="13" type="ORF">SAV14893_021390</name>
</gene>
<dbReference type="PROSITE" id="PS52004">
    <property type="entry name" value="KS3_2"/>
    <property type="match status" value="2"/>
</dbReference>
<dbReference type="Gene3D" id="6.10.140.1830">
    <property type="match status" value="1"/>
</dbReference>
<evidence type="ECO:0008006" key="15">
    <source>
        <dbReference type="Google" id="ProtNLM"/>
    </source>
</evidence>
<evidence type="ECO:0000256" key="5">
    <source>
        <dbReference type="ARBA" id="ARBA00023194"/>
    </source>
</evidence>
<keyword evidence="4" id="KW-0808">Transferase</keyword>
<dbReference type="Gene3D" id="3.40.50.1820">
    <property type="entry name" value="alpha/beta hydrolase"/>
    <property type="match status" value="1"/>
</dbReference>
<keyword evidence="6" id="KW-0511">Multifunctional enzyme</keyword>
<dbReference type="InterPro" id="IPR001227">
    <property type="entry name" value="Ac_transferase_dom_sf"/>
</dbReference>
<dbReference type="InterPro" id="IPR006162">
    <property type="entry name" value="Ppantetheine_attach_site"/>
</dbReference>
<evidence type="ECO:0000256" key="7">
    <source>
        <dbReference type="ARBA" id="ARBA00023315"/>
    </source>
</evidence>
<dbReference type="Pfam" id="PF14765">
    <property type="entry name" value="PS-DH"/>
    <property type="match status" value="1"/>
</dbReference>
<dbReference type="Pfam" id="PF02801">
    <property type="entry name" value="Ketoacyl-synt_C"/>
    <property type="match status" value="2"/>
</dbReference>
<dbReference type="InterPro" id="IPR042104">
    <property type="entry name" value="PKS_dehydratase_sf"/>
</dbReference>
<dbReference type="SMART" id="SM00824">
    <property type="entry name" value="PKS_TE"/>
    <property type="match status" value="1"/>
</dbReference>
<feature type="region of interest" description="N-terminal hotdog fold" evidence="8">
    <location>
        <begin position="2395"/>
        <end position="2520"/>
    </location>
</feature>
<dbReference type="Gene3D" id="3.10.129.110">
    <property type="entry name" value="Polyketide synthase dehydratase"/>
    <property type="match status" value="1"/>
</dbReference>
<keyword evidence="2" id="KW-0596">Phosphopantetheine</keyword>
<dbReference type="CDD" id="cd08956">
    <property type="entry name" value="KR_3_FAS_SDR_x"/>
    <property type="match status" value="1"/>
</dbReference>
<dbReference type="CDD" id="cd08952">
    <property type="entry name" value="KR_1_SDR_x"/>
    <property type="match status" value="1"/>
</dbReference>
<dbReference type="InterPro" id="IPR013968">
    <property type="entry name" value="PKS_KR"/>
</dbReference>
<evidence type="ECO:0000259" key="10">
    <source>
        <dbReference type="PROSITE" id="PS50075"/>
    </source>
</evidence>
<dbReference type="CDD" id="cd00833">
    <property type="entry name" value="PKS"/>
    <property type="match status" value="2"/>
</dbReference>
<dbReference type="InterPro" id="IPR020802">
    <property type="entry name" value="TesA-like"/>
</dbReference>
<dbReference type="Pfam" id="PF18369">
    <property type="entry name" value="PKS_DE"/>
    <property type="match status" value="1"/>
</dbReference>
<feature type="domain" description="Ketosynthase family 3 (KS3)" evidence="11">
    <location>
        <begin position="1"/>
        <end position="401"/>
    </location>
</feature>
<dbReference type="FunFam" id="1.10.1200.10:FF:000007">
    <property type="entry name" value="Probable polyketide synthase pks17"/>
    <property type="match status" value="2"/>
</dbReference>
<dbReference type="Pfam" id="PF08659">
    <property type="entry name" value="KR"/>
    <property type="match status" value="2"/>
</dbReference>
<proteinExistence type="predicted"/>
<name>A0A4D4LTQ4_STRAX</name>
<dbReference type="NCBIfam" id="NF045894">
    <property type="entry name" value="PKS_plus_SDR"/>
    <property type="match status" value="1"/>
</dbReference>
<dbReference type="SMART" id="SM00827">
    <property type="entry name" value="PKS_AT"/>
    <property type="match status" value="2"/>
</dbReference>
<accession>A0A4D4LTQ4</accession>
<evidence type="ECO:0000256" key="3">
    <source>
        <dbReference type="ARBA" id="ARBA00022553"/>
    </source>
</evidence>
<sequence length="3557" mass="372791">MVMDGADGVSGFPDDRGWDLSSLFDSDPDRPGTTYTREGAFLRGAGDFDAGFFGISPREALTMDPQQRLLLETSWEALERAGIDPHTLRGSRTGVFVGGTAIEHTVKLMNSPTDQGYAITGGSASVMSGRVSYVLGLEGPALTVDTACSSSLVALHSAAQSLRQGDCSLALAGGVAVMATSSAFVTFARQRGLAADGRCKAFSDDADGIGWGEGAAVVLLERLADARRNGHPVLAVIRGSAVNQDGASNGLSAPNGPSQQRVIRQAVANAGLALADVDMVEAHGTGTSLGDPIEAQALLATYGQDRHDGRPLWLGSLKSNIAHTQAVSGVAGVIKTVLALRNGVLPKTLHVGKPSTQVDWSAGAVELLTEGREWPETGGPRRAGVSSFGISGTNAHVILEQAPEEDSAEPQPVDAPEPPLTTSPATVPWLISGQTEAALRAQAGRLQAHLDAHPGLGTADVAHSLLASRSKLAHRAVLFAGQGARSGDRPTGLTALADGLDVPGLVRGTGDAGTGVVFVFPGQGSQWVGMGRDLWDASPVFRARMEECGQALSPYVDWSLRNVVFRDAGDPLWSRVDVVQPVLWAVMVSLAAVWRSFGVEPAAVVGHSQGEVAAACVAGGLSLEDGARVVAVRSRLVLEKLSGKGGMVSVALPVEGVEERLARFEGRIGVAAVNGPGSAVVSGEPDALDELLAECEESGVRARRIAVDYASHSAQVDALNDDLLAELADIRPKSSAVAFYSTVTGERLDTSGLDARYWVTNLRERVRFEPVVRLLAEQEYQVFVESSPHPVLTVAIQETQEGVFGTGTAVGSLRRDEGGADRFLTSLAEAYVAGAPVDWSVLFAGMPVRRVDLPTYAFQHERYWIEDVVAPGADGVVDPVDAAFWGAVENADLQGMAALVDGAEPEVWEPVVPALSAWRRGRQERSVLDSWRYRTVWRSVTVPSVGRLSGTWLVVTPGGAGPVEEVRRALEAAGAEVVVLAWEAEEGREALAGRLTGAGEVSGVVSLLGWDEEAAPVATVTLVQALADAGVEAPLWVLTQGAASVGAEDVVHPVQTQVWALGQVAGLEQPGSWGGLVDVPGVWDERVASGLTAVLAAGEGEDQVAVRSSGAYARRLVRAPLGANPAPVRDWNPHGTVLITGGTGGIGAHLARWLAKEGAERLLLVSRSGEQAEGAAELATELGGLGAEVTFAACDVSDRDALGHVIAGIPAEHPLTAVFHTAGVSGYAELATATPEHYETVLSAKTRGARNLDALTAELTLEAFVLFSSGAAVWGSAGTGAYAAANAYLDGLAWNRRARGLVATSVSWGGWKATGMAADGTEEQLARRGVRAMEPALAIKALRQALEQDETALTVTDMDWARFTPGYTIARRRPLIEDIPEVARALSEDSEPAPDDGTDSALRQTLAGLTAPEQHDRLLELVRSEAATVLTHRTTDDITAGRPFRDLGFDSLTAMELRNRLNTATGLRLPATLVFDHPTPQRLAGHLHEKLFDSATETALPVLRTTDDDPIVIVGMACRFPGGVRGPEDLWRLLVDSRDEMTDFPADRGWHGLAMNAFIEESGGARQGAFLAEAGDFDAAFFGISPREALAMDPQQRLLLETSWEALERAGFDPVGLRGSRTGVFVGGTPQEYTTVLMNSSEAGGGYALTGASGSVMSGRVAYALGLEGPAVTVDTACSSSLVSLHLAGQALRGGECDLALVGGVTVMATPGAFVEFSRQGGLAGDGRCKAFAAGADGTGWGEGVGMLAVQRLSDAVRDGRPVLAVVRGSAVNSDGASNGLTAPNGPSQQRVIRQALASAGLSAADVDMVEAHGTGTSLGDPIEAQALLATYGQDRPADRPLWLGSVKSNIGHTQYAAGVAGVIKSVLALRNGLLPKTLHVDEPTPEVDWSAGAVELLTEGREWPETDGPRRAGVSSFGISGTNAHVILEQAPSVEERTPVSAVDGLLVPWVVSARSEEALRAQARRLADHVRGSDLRPADVGLSLAVTRAGLEHRAVLTGRDREDFLVQLAALAEGAGAAGMVRGVAGEGGTAFLFTGQGAQRLGMGRELYERFPVFAAAFDGVCAQLDLLLERPVKEVVFTDAPALDRTVFTQAGLFALEVALFELVGSWGVRADVLLGHSIGELAAAYVAGVWSLADACRIVAARGRLMQALPEGGAMVAVEAAEDELPVLPGGVSVAAVNGPRSLVLSGDEEPVTALAQAFAEQGRRTKQLAVSHAFHSARMEPMLAEFAETLAAVEFRPPRIPVVSNVTGGMADAEFTTPAYWVRHVREAVRFADGVATVLARGVDRFLELGPRGALTAMAEETLDHTGADAVCVPVLHPERPEADCLTLALGRIHASGAPVDWSGLFAGTGARTVGLPTYAFQHKRYWLDSRTTGSGDPASIGLTATGHPLLGAGVALPDSDGFLFTGRLSLATQPWITDHAMLGTALLPGTAFVELALRAGGQVGCELIEELTLEAPLVLGEQGGRAVQVLVGGLDETGRRAITLHSRPDGEGDDQPWLRHASGVLAENTGAEPDAEPMTVWPPDGSTAVAVEDFYPDMAEAGFTYGPVFQGLRALWTKDGDLYAEVRLPEEAGDADSGFGVHPALLDAALQPLALGVLGGTPDREAVKGGMPFAWTGVRLHATHATVARVHLAPVGRGEVSVLVNDESGLPIATVGSLTMRDPALEQFTASAPRQDALFDLKWTPVPLGSREVSGEWAMLGFDPLEIRPRLVEAGLTGTPYLDPQSLIDTVESGKPAPSVVAMSCFGGDQGGIVAATHDAVHRVLEVIQHWLADERLTGSKLLLLTRGAVPAAGTDRTEDVAASAVWGLVRTAQSEHPDRIVLIDLDDDPASYRALPKALGTGEPQLALRAGSPCVPRLARHTGPADGAPGFGPDGTVLVTGGTGALGAVVARHLVTAHGVRHLVLAGRRGERAPGAAALLAELTELGADTRILACDVSDRDALAVLLRDIPADRPLTAVVHTAGVLADGTVESLTPDRFDTVLRAKADAAWHLHELTQDAPLREFVLFSSAAGLLGSQGQGNYAAANSFLDALAAHRREAGLPGTALAWGWWEQPGGMGGDLGRAERARMARGGVTPFTAESGMEAFDRALGAGQEALLVPMRLNTTAARAASEQQVPPLLRGLVRAPQRRAARSDVRATSHLHEQLAAADQAERQALLAELIRGEVAQVLGHSGAEAIEDGHGFVELGFDSLTSVELRNRLNERTGLRLASTVVFDHPTPLALAAELSEQLGTPAAPMAAAPAAGQAAAGPAEDTGSGRGADALGDLAVINGVEALYRRSNELGRLDLGHSVLRNSVDLRVSFSDPQEVKGGPSLVRLGEGAQYPKIIGFPSQSVWASNQELVSMATPLRGTRDVWSLMLPGFVTGQPVAADVDAAAEYALRLIEELVDGEPFVLAGRSSGGRIAHEVTSRLEDRGLAPRGLVLIDSYMAGYDATSYIVPVMESKAVELEKDFGQMTGTRLTAMAAYFGMFEHWQPKEIATPTLLVRASECYGIEPGEVQPPAEQWQAAWPLPHEAIDVPGNHYTMLEGNGDVTAAAVHEWLTRHEA</sequence>
<dbReference type="Pfam" id="PF22953">
    <property type="entry name" value="SpnB_Rossmann"/>
    <property type="match status" value="1"/>
</dbReference>
<dbReference type="EMBL" id="BJHX01000001">
    <property type="protein sequence ID" value="GDY62746.1"/>
    <property type="molecule type" value="Genomic_DNA"/>
</dbReference>
<feature type="domain" description="Carrier" evidence="10">
    <location>
        <begin position="1416"/>
        <end position="1491"/>
    </location>
</feature>
<organism evidence="13 14">
    <name type="scientific">Streptomyces avermitilis</name>
    <dbReference type="NCBI Taxonomy" id="33903"/>
    <lineage>
        <taxon>Bacteria</taxon>
        <taxon>Bacillati</taxon>
        <taxon>Actinomycetota</taxon>
        <taxon>Actinomycetes</taxon>
        <taxon>Kitasatosporales</taxon>
        <taxon>Streptomycetaceae</taxon>
        <taxon>Streptomyces</taxon>
    </lineage>
</organism>
<dbReference type="InterPro" id="IPR014030">
    <property type="entry name" value="Ketoacyl_synth_N"/>
</dbReference>
<dbReference type="Gene3D" id="3.40.366.10">
    <property type="entry name" value="Malonyl-Coenzyme A Acyl Carrier Protein, domain 2"/>
    <property type="match status" value="2"/>
</dbReference>
<keyword evidence="3" id="KW-0597">Phosphoprotein</keyword>
<dbReference type="Gene3D" id="3.40.50.720">
    <property type="entry name" value="NAD(P)-binding Rossmann-like Domain"/>
    <property type="match status" value="2"/>
</dbReference>
<dbReference type="SUPFAM" id="SSF47336">
    <property type="entry name" value="ACP-like"/>
    <property type="match status" value="2"/>
</dbReference>
<dbReference type="PROSITE" id="PS00012">
    <property type="entry name" value="PHOSPHOPANTETHEINE"/>
    <property type="match status" value="2"/>
</dbReference>
<dbReference type="InterPro" id="IPR049552">
    <property type="entry name" value="PKS_DH_N"/>
</dbReference>
<dbReference type="SUPFAM" id="SSF53901">
    <property type="entry name" value="Thiolase-like"/>
    <property type="match status" value="2"/>
</dbReference>
<feature type="active site" description="Proton donor; for dehydratase activity" evidence="8">
    <location>
        <position position="2595"/>
    </location>
</feature>
<comment type="caution">
    <text evidence="13">The sequence shown here is derived from an EMBL/GenBank/DDBJ whole genome shotgun (WGS) entry which is preliminary data.</text>
</comment>
<dbReference type="SMART" id="SM01294">
    <property type="entry name" value="PKS_PP_betabranch"/>
    <property type="match status" value="2"/>
</dbReference>
<evidence type="ECO:0000259" key="11">
    <source>
        <dbReference type="PROSITE" id="PS52004"/>
    </source>
</evidence>
<protein>
    <recommendedName>
        <fullName evidence="15">Modular polyketide synthase</fullName>
    </recommendedName>
</protein>
<dbReference type="InterPro" id="IPR050091">
    <property type="entry name" value="PKS_NRPS_Biosynth_Enz"/>
</dbReference>
<dbReference type="SUPFAM" id="SSF55048">
    <property type="entry name" value="Probable ACP-binding domain of malonyl-CoA ACP transacylase"/>
    <property type="match status" value="2"/>
</dbReference>
<dbReference type="InterPro" id="IPR049551">
    <property type="entry name" value="PKS_DH_C"/>
</dbReference>
<dbReference type="InterPro" id="IPR018201">
    <property type="entry name" value="Ketoacyl_synth_AS"/>
</dbReference>
<dbReference type="SUPFAM" id="SSF51735">
    <property type="entry name" value="NAD(P)-binding Rossmann-fold domains"/>
    <property type="match status" value="4"/>
</dbReference>
<dbReference type="PANTHER" id="PTHR43775:SF51">
    <property type="entry name" value="INACTIVE PHENOLPHTHIOCEROL SYNTHESIS POLYKETIDE SYNTHASE TYPE I PKS1-RELATED"/>
    <property type="match status" value="1"/>
</dbReference>
<dbReference type="Pfam" id="PF16197">
    <property type="entry name" value="KAsynt_C_assoc"/>
    <property type="match status" value="2"/>
</dbReference>
<feature type="domain" description="Carrier" evidence="10">
    <location>
        <begin position="3166"/>
        <end position="3241"/>
    </location>
</feature>
<evidence type="ECO:0000313" key="13">
    <source>
        <dbReference type="EMBL" id="GDY62746.1"/>
    </source>
</evidence>
<dbReference type="GO" id="GO:0031177">
    <property type="term" value="F:phosphopantetheine binding"/>
    <property type="evidence" value="ECO:0007669"/>
    <property type="project" value="InterPro"/>
</dbReference>
<dbReference type="FunFam" id="3.40.47.10:FF:000019">
    <property type="entry name" value="Polyketide synthase type I"/>
    <property type="match status" value="2"/>
</dbReference>
<dbReference type="Pfam" id="PF00698">
    <property type="entry name" value="Acyl_transf_1"/>
    <property type="match status" value="2"/>
</dbReference>
<dbReference type="SMART" id="SM00825">
    <property type="entry name" value="PKS_KS"/>
    <property type="match status" value="2"/>
</dbReference>
<dbReference type="SMART" id="SM00823">
    <property type="entry name" value="PKS_PP"/>
    <property type="match status" value="2"/>
</dbReference>
<dbReference type="InterPro" id="IPR016039">
    <property type="entry name" value="Thiolase-like"/>
</dbReference>
<feature type="domain" description="Ketosynthase family 3 (KS3)" evidence="11">
    <location>
        <begin position="1508"/>
        <end position="1931"/>
    </location>
</feature>
<dbReference type="Pfam" id="PF00109">
    <property type="entry name" value="ketoacyl-synt"/>
    <property type="match status" value="2"/>
</dbReference>
<dbReference type="InterPro" id="IPR014043">
    <property type="entry name" value="Acyl_transferase_dom"/>
</dbReference>
<dbReference type="Pfam" id="PF00975">
    <property type="entry name" value="Thioesterase"/>
    <property type="match status" value="1"/>
</dbReference>
<keyword evidence="5" id="KW-0045">Antibiotic biosynthesis</keyword>
<evidence type="ECO:0000259" key="12">
    <source>
        <dbReference type="PROSITE" id="PS52019"/>
    </source>
</evidence>
<dbReference type="Gene3D" id="1.10.1200.10">
    <property type="entry name" value="ACP-like"/>
    <property type="match status" value="2"/>
</dbReference>
<dbReference type="InterPro" id="IPR032821">
    <property type="entry name" value="PKS_assoc"/>
</dbReference>